<keyword evidence="4" id="KW-0663">Pyridoxal phosphate</keyword>
<name>A0A381Q716_9ZZZZ</name>
<dbReference type="InterPro" id="IPR002129">
    <property type="entry name" value="PyrdxlP-dep_de-COase"/>
</dbReference>
<dbReference type="GO" id="GO:0006520">
    <property type="term" value="P:amino acid metabolic process"/>
    <property type="evidence" value="ECO:0007669"/>
    <property type="project" value="InterPro"/>
</dbReference>
<gene>
    <name evidence="6" type="ORF">METZ01_LOCUS27990</name>
</gene>
<dbReference type="InterPro" id="IPR015421">
    <property type="entry name" value="PyrdxlP-dep_Trfase_major"/>
</dbReference>
<comment type="cofactor">
    <cofactor evidence="1">
        <name>pyridoxal 5'-phosphate</name>
        <dbReference type="ChEBI" id="CHEBI:597326"/>
    </cofactor>
</comment>
<dbReference type="Gene3D" id="3.40.640.10">
    <property type="entry name" value="Type I PLP-dependent aspartate aminotransferase-like (Major domain)"/>
    <property type="match status" value="1"/>
</dbReference>
<dbReference type="GO" id="GO:0005737">
    <property type="term" value="C:cytoplasm"/>
    <property type="evidence" value="ECO:0007669"/>
    <property type="project" value="TreeGrafter"/>
</dbReference>
<dbReference type="PANTHER" id="PTHR11999">
    <property type="entry name" value="GROUP II PYRIDOXAL-5-PHOSPHATE DECARBOXYLASE"/>
    <property type="match status" value="1"/>
</dbReference>
<dbReference type="GO" id="GO:0019752">
    <property type="term" value="P:carboxylic acid metabolic process"/>
    <property type="evidence" value="ECO:0007669"/>
    <property type="project" value="InterPro"/>
</dbReference>
<dbReference type="Gene3D" id="1.20.1340.10">
    <property type="entry name" value="dopa decarboxylase, N-terminal domain"/>
    <property type="match status" value="1"/>
</dbReference>
<comment type="similarity">
    <text evidence="2">Belongs to the group II decarboxylase family.</text>
</comment>
<proteinExistence type="inferred from homology"/>
<dbReference type="AlphaFoldDB" id="A0A381Q716"/>
<evidence type="ECO:0000313" key="6">
    <source>
        <dbReference type="EMBL" id="SUZ75136.1"/>
    </source>
</evidence>
<evidence type="ECO:0008006" key="7">
    <source>
        <dbReference type="Google" id="ProtNLM"/>
    </source>
</evidence>
<dbReference type="PRINTS" id="PR00800">
    <property type="entry name" value="YHDCRBOXLASE"/>
</dbReference>
<dbReference type="SUPFAM" id="SSF53383">
    <property type="entry name" value="PLP-dependent transferases"/>
    <property type="match status" value="1"/>
</dbReference>
<protein>
    <recommendedName>
        <fullName evidence="7">Aromatic-L-amino-acid decarboxylase</fullName>
    </recommendedName>
</protein>
<dbReference type="Pfam" id="PF00282">
    <property type="entry name" value="Pyridoxal_deC"/>
    <property type="match status" value="1"/>
</dbReference>
<reference evidence="6" key="1">
    <citation type="submission" date="2018-05" db="EMBL/GenBank/DDBJ databases">
        <authorList>
            <person name="Lanie J.A."/>
            <person name="Ng W.-L."/>
            <person name="Kazmierczak K.M."/>
            <person name="Andrzejewski T.M."/>
            <person name="Davidsen T.M."/>
            <person name="Wayne K.J."/>
            <person name="Tettelin H."/>
            <person name="Glass J.I."/>
            <person name="Rusch D."/>
            <person name="Podicherti R."/>
            <person name="Tsui H.-C.T."/>
            <person name="Winkler M.E."/>
        </authorList>
    </citation>
    <scope>NUCLEOTIDE SEQUENCE</scope>
</reference>
<evidence type="ECO:0000256" key="4">
    <source>
        <dbReference type="ARBA" id="ARBA00022898"/>
    </source>
</evidence>
<evidence type="ECO:0000256" key="2">
    <source>
        <dbReference type="ARBA" id="ARBA00009533"/>
    </source>
</evidence>
<evidence type="ECO:0000256" key="5">
    <source>
        <dbReference type="ARBA" id="ARBA00023239"/>
    </source>
</evidence>
<keyword evidence="3" id="KW-0210">Decarboxylase</keyword>
<organism evidence="6">
    <name type="scientific">marine metagenome</name>
    <dbReference type="NCBI Taxonomy" id="408172"/>
    <lineage>
        <taxon>unclassified sequences</taxon>
        <taxon>metagenomes</taxon>
        <taxon>ecological metagenomes</taxon>
    </lineage>
</organism>
<dbReference type="Gene3D" id="3.90.1150.10">
    <property type="entry name" value="Aspartate Aminotransferase, domain 1"/>
    <property type="match status" value="1"/>
</dbReference>
<evidence type="ECO:0000256" key="1">
    <source>
        <dbReference type="ARBA" id="ARBA00001933"/>
    </source>
</evidence>
<dbReference type="GO" id="GO:0030170">
    <property type="term" value="F:pyridoxal phosphate binding"/>
    <property type="evidence" value="ECO:0007669"/>
    <property type="project" value="InterPro"/>
</dbReference>
<dbReference type="InterPro" id="IPR015422">
    <property type="entry name" value="PyrdxlP-dep_Trfase_small"/>
</dbReference>
<dbReference type="EMBL" id="UINC01001235">
    <property type="protein sequence ID" value="SUZ75136.1"/>
    <property type="molecule type" value="Genomic_DNA"/>
</dbReference>
<dbReference type="InterPro" id="IPR010977">
    <property type="entry name" value="Aromatic_deC"/>
</dbReference>
<keyword evidence="5" id="KW-0456">Lyase</keyword>
<dbReference type="PANTHER" id="PTHR11999:SF70">
    <property type="entry name" value="MIP05841P"/>
    <property type="match status" value="1"/>
</dbReference>
<dbReference type="GO" id="GO:0016831">
    <property type="term" value="F:carboxy-lyase activity"/>
    <property type="evidence" value="ECO:0007669"/>
    <property type="project" value="UniProtKB-KW"/>
</dbReference>
<sequence>MVMSVYIVFRSGRDFMTSYHMSPEEFRANGHALIDWIARYMENVEQYPVMSTVEPGTIREKLPGTAPEQPEAFKALLDDLDNVVMPGVTHWQSPSWFAYFPANSSPPAILGELAAAGLAVQGMLWSTSPAVTEIESAVLDWLVDLMALPQSWKMSGPGGGVIQMSASDSTHTALVVARERHDVPVDRLVVYASTQAHSSIEKGARVAGYKHVRLVDVDGNFALDTTALAQAIEKDVASGLTPVFIVSALGTTGTGAVDPIDAIGELARRYGMWHHVDAAWAGNAMICAEHRLHQGTLENVDSYTFNPHKWLFTNFDCNVFWVADRKPLLDALSILPPYLRNEASDSGQVVDYRDWHVPLGRRFRALKLWWVLRSYGAEGLRHHIREHIHMAKELTQRLEIDDRFRLVAPTDFALVSFSHVNGDAATQGIADAINDSGKAMVTTSRINDQTFVRVSIGQTRTEQRHVDELWKMICDFA</sequence>
<dbReference type="InterPro" id="IPR015424">
    <property type="entry name" value="PyrdxlP-dep_Trfase"/>
</dbReference>
<evidence type="ECO:0000256" key="3">
    <source>
        <dbReference type="ARBA" id="ARBA00022793"/>
    </source>
</evidence>
<accession>A0A381Q716</accession>